<gene>
    <name evidence="3" type="ORF">EMPS_07783</name>
</gene>
<sequence length="674" mass="78448">MDGSHFELLETLSTTRSGENVDHGFKTPERLSASLPRDNVIERVRRAIEVDELPIVISDWNLEDIWEDKAEDLFSMNGISRHFNRFTHNESRTITVRDHITMEDRTIKLKEFLRSLGQEDCPYYWKDEDQIPKTWDNFLTDLLPEELTFCGPFDLNKRLKENPKVSSSNLMSYIGGHGSWTPCQFDHCGSIGHNIMTWADLDSSSVWYIASPRDYDKVKRAWASWGKFFEQEKYSATVDQMLESGIDFYRVDQRPGDLVILPPMAPHQVYNKGKATVRIAWNRITPKTALNAIENVLPRYREIARPEAYKVKAAVYAAVLEGCPRLNLQRSDSFLKSFMVCLEAFGRILYDDWIDVKHIEGRRQLSFPDDHIFQEPATVEGGETLTLVCSFCQADIWNRHLVCGNKHHPRTKPYLLCMECFGRGRGCPHRDTSDLVIRQCFRMDFPISLFAMSVKRVAELQKSLSWLKKIIVKPWNVQCHSSIDPVLSSATVAYARYRLFREREKGGSKKKIMCSECETTRTNLMTLHCLHPRQPRHKTTKKSSINKYNYQKLPCQLKCCESCILKHGDTTWFRAIKWGENFHCKSCRSCSEDEEKQGSETALKFEWYAKPTLFCNMNRGAVDDPDFLGHRRSSFTRHFQKRPRSLDVDQQRTKESKGREDEINEVMRKRRRSG</sequence>
<feature type="region of interest" description="Disordered" evidence="1">
    <location>
        <begin position="638"/>
        <end position="674"/>
    </location>
</feature>
<dbReference type="InterPro" id="IPR003347">
    <property type="entry name" value="JmjC_dom"/>
</dbReference>
<evidence type="ECO:0000259" key="2">
    <source>
        <dbReference type="PROSITE" id="PS51184"/>
    </source>
</evidence>
<keyword evidence="4" id="KW-1185">Reference proteome</keyword>
<name>A0A9P3HF59_9FUNG</name>
<evidence type="ECO:0000313" key="4">
    <source>
        <dbReference type="Proteomes" id="UP000827284"/>
    </source>
</evidence>
<dbReference type="Gene3D" id="2.60.120.650">
    <property type="entry name" value="Cupin"/>
    <property type="match status" value="1"/>
</dbReference>
<proteinExistence type="predicted"/>
<dbReference type="OrthoDB" id="298344at2759"/>
<feature type="compositionally biased region" description="Basic and acidic residues" evidence="1">
    <location>
        <begin position="644"/>
        <end position="667"/>
    </location>
</feature>
<accession>A0A9P3HF59</accession>
<reference evidence="3" key="2">
    <citation type="journal article" date="2022" name="Microbiol. Resour. Announc.">
        <title>Whole-Genome Sequence of Entomortierella parvispora E1425, a Mucoromycotan Fungus Associated with Burkholderiaceae-Related Endosymbiotic Bacteria.</title>
        <authorList>
            <person name="Herlambang A."/>
            <person name="Guo Y."/>
            <person name="Takashima Y."/>
            <person name="Narisawa K."/>
            <person name="Ohta H."/>
            <person name="Nishizawa T."/>
        </authorList>
    </citation>
    <scope>NUCLEOTIDE SEQUENCE</scope>
    <source>
        <strain evidence="3">E1425</strain>
    </source>
</reference>
<feature type="domain" description="JmjC" evidence="2">
    <location>
        <begin position="132"/>
        <end position="300"/>
    </location>
</feature>
<dbReference type="Proteomes" id="UP000827284">
    <property type="component" value="Unassembled WGS sequence"/>
</dbReference>
<dbReference type="Pfam" id="PF02373">
    <property type="entry name" value="JmjC"/>
    <property type="match status" value="1"/>
</dbReference>
<comment type="caution">
    <text evidence="3">The sequence shown here is derived from an EMBL/GenBank/DDBJ whole genome shotgun (WGS) entry which is preliminary data.</text>
</comment>
<reference evidence="3" key="1">
    <citation type="submission" date="2021-11" db="EMBL/GenBank/DDBJ databases">
        <authorList>
            <person name="Herlambang A."/>
            <person name="Guo Y."/>
            <person name="Takashima Y."/>
            <person name="Nishizawa T."/>
        </authorList>
    </citation>
    <scope>NUCLEOTIDE SEQUENCE</scope>
    <source>
        <strain evidence="3">E1425</strain>
    </source>
</reference>
<dbReference type="PROSITE" id="PS51184">
    <property type="entry name" value="JMJC"/>
    <property type="match status" value="1"/>
</dbReference>
<protein>
    <recommendedName>
        <fullName evidence="2">JmjC domain-containing protein</fullName>
    </recommendedName>
</protein>
<dbReference type="SUPFAM" id="SSF51197">
    <property type="entry name" value="Clavaminate synthase-like"/>
    <property type="match status" value="1"/>
</dbReference>
<dbReference type="AlphaFoldDB" id="A0A9P3HF59"/>
<dbReference type="EMBL" id="BQFW01000011">
    <property type="protein sequence ID" value="GJJ75425.1"/>
    <property type="molecule type" value="Genomic_DNA"/>
</dbReference>
<evidence type="ECO:0000256" key="1">
    <source>
        <dbReference type="SAM" id="MobiDB-lite"/>
    </source>
</evidence>
<organism evidence="3 4">
    <name type="scientific">Entomortierella parvispora</name>
    <dbReference type="NCBI Taxonomy" id="205924"/>
    <lineage>
        <taxon>Eukaryota</taxon>
        <taxon>Fungi</taxon>
        <taxon>Fungi incertae sedis</taxon>
        <taxon>Mucoromycota</taxon>
        <taxon>Mortierellomycotina</taxon>
        <taxon>Mortierellomycetes</taxon>
        <taxon>Mortierellales</taxon>
        <taxon>Mortierellaceae</taxon>
        <taxon>Entomortierella</taxon>
    </lineage>
</organism>
<dbReference type="SMART" id="SM00558">
    <property type="entry name" value="JmjC"/>
    <property type="match status" value="1"/>
</dbReference>
<evidence type="ECO:0000313" key="3">
    <source>
        <dbReference type="EMBL" id="GJJ75425.1"/>
    </source>
</evidence>